<dbReference type="SUPFAM" id="SSF53300">
    <property type="entry name" value="vWA-like"/>
    <property type="match status" value="1"/>
</dbReference>
<protein>
    <submittedName>
        <fullName evidence="4">Thrombospondin-related protein, putative</fullName>
    </submittedName>
</protein>
<dbReference type="PROSITE" id="PS50234">
    <property type="entry name" value="VWFA"/>
    <property type="match status" value="1"/>
</dbReference>
<evidence type="ECO:0000313" key="4">
    <source>
        <dbReference type="EMBL" id="SVP95022.1"/>
    </source>
</evidence>
<dbReference type="EMBL" id="UIVT01000004">
    <property type="protein sequence ID" value="SVP94250.1"/>
    <property type="molecule type" value="Genomic_DNA"/>
</dbReference>
<feature type="compositionally biased region" description="Basic and acidic residues" evidence="1">
    <location>
        <begin position="501"/>
        <end position="517"/>
    </location>
</feature>
<accession>A0A3B0N0F3</accession>
<proteinExistence type="predicted"/>
<dbReference type="InterPro" id="IPR036383">
    <property type="entry name" value="TSP1_rpt_sf"/>
</dbReference>
<evidence type="ECO:0000313" key="3">
    <source>
        <dbReference type="EMBL" id="SVP94250.1"/>
    </source>
</evidence>
<dbReference type="Gene3D" id="3.40.50.410">
    <property type="entry name" value="von Willebrand factor, type A domain"/>
    <property type="match status" value="1"/>
</dbReference>
<dbReference type="PANTHER" id="PTHR24020">
    <property type="entry name" value="COLLAGEN ALPHA"/>
    <property type="match status" value="1"/>
</dbReference>
<dbReference type="InterPro" id="IPR050525">
    <property type="entry name" value="ECM_Assembly_Org"/>
</dbReference>
<dbReference type="InterPro" id="IPR002035">
    <property type="entry name" value="VWF_A"/>
</dbReference>
<feature type="domain" description="VWFA" evidence="2">
    <location>
        <begin position="212"/>
        <end position="395"/>
    </location>
</feature>
<dbReference type="SMART" id="SM00327">
    <property type="entry name" value="VWA"/>
    <property type="match status" value="1"/>
</dbReference>
<organism evidence="4">
    <name type="scientific">Theileria annulata</name>
    <dbReference type="NCBI Taxonomy" id="5874"/>
    <lineage>
        <taxon>Eukaryota</taxon>
        <taxon>Sar</taxon>
        <taxon>Alveolata</taxon>
        <taxon>Apicomplexa</taxon>
        <taxon>Aconoidasida</taxon>
        <taxon>Piroplasmida</taxon>
        <taxon>Theileriidae</taxon>
        <taxon>Theileria</taxon>
    </lineage>
</organism>
<dbReference type="EMBL" id="UIVS01000004">
    <property type="protein sequence ID" value="SVP95022.1"/>
    <property type="molecule type" value="Genomic_DNA"/>
</dbReference>
<dbReference type="Pfam" id="PF00092">
    <property type="entry name" value="VWA"/>
    <property type="match status" value="1"/>
</dbReference>
<dbReference type="AlphaFoldDB" id="A0A3B0N0F3"/>
<dbReference type="InterPro" id="IPR036465">
    <property type="entry name" value="vWFA_dom_sf"/>
</dbReference>
<feature type="region of interest" description="Disordered" evidence="1">
    <location>
        <begin position="501"/>
        <end position="531"/>
    </location>
</feature>
<name>A0A3B0N0F3_THEAN</name>
<dbReference type="SUPFAM" id="SSF82895">
    <property type="entry name" value="TSP-1 type 1 repeat"/>
    <property type="match status" value="1"/>
</dbReference>
<gene>
    <name evidence="3" type="ORF">TAT_000325200</name>
    <name evidence="4" type="ORF">TAV_000325000</name>
</gene>
<evidence type="ECO:0000256" key="1">
    <source>
        <dbReference type="SAM" id="MobiDB-lite"/>
    </source>
</evidence>
<sequence>MTFFNLSLNTVQKLRCNTVGRLCRGLVTKSEATCTRKVYGENDKVTLGPPTYTIFSPEVCLTLKLKRDELTGDNGLLLTGMTRLKDGSNSFNKNSRISSVLPMETLDRLSEAITKNSEHPVTFEGLDGGSVVVTNNSDTFSIKLYPSLPGLNLTPGMLPTTKPNSHINFTGNHNEHALVKHALHDLSSSNYDKGLYPDGIKKPSSYCHRELDLTILVDESSSIYIEEWNKLIPFLKSLVRSINISPNYVHLSMVTFSTSIRWLISFLDPASKDEQLALAVLDKLKNSKPVFGYTFTGQALNFISEAVYMFGARRNSPKGIIIITDGSSTQTNVTSQASALLRDAGVTILVVGVGKAKESECRGIVGCSTKGECPLFFMTNWDEIIRKVGELMAEVCETIPKDAVCKPIWSDWSKCDAKCGIGTRYQKLMGVTTISEPTVGTNGKSGRTCEMIYENVEVPKEECSVECDEQGETEGSLDDKEEELERMRRELEEYKEMEGNERMMEEEMERHEKHHDEYEEESSSSNEEYSRGGAKIAGGVALALLMLAGGGGYTYYKKYGLSRVSETTNLDEDFADSSGNRGVRESVGEAYTVTDLDDGLWSQSNQ</sequence>
<evidence type="ECO:0000259" key="2">
    <source>
        <dbReference type="PROSITE" id="PS50234"/>
    </source>
</evidence>
<dbReference type="VEuPathDB" id="PiroplasmaDB:TA07755"/>
<reference evidence="4" key="1">
    <citation type="submission" date="2018-07" db="EMBL/GenBank/DDBJ databases">
        <authorList>
            <person name="Quirk P.G."/>
            <person name="Krulwich T.A."/>
        </authorList>
    </citation>
    <scope>NUCLEOTIDE SEQUENCE</scope>
    <source>
        <strain evidence="4">Anand</strain>
    </source>
</reference>